<name>A0A1H8ZE54_9GAMM</name>
<evidence type="ECO:0000256" key="2">
    <source>
        <dbReference type="ARBA" id="ARBA00022679"/>
    </source>
</evidence>
<dbReference type="Pfam" id="PF02636">
    <property type="entry name" value="Methyltransf_28"/>
    <property type="match status" value="1"/>
</dbReference>
<dbReference type="AlphaFoldDB" id="A0A1H8ZE54"/>
<keyword evidence="2 3" id="KW-0808">Transferase</keyword>
<accession>A0A1H8ZE54</accession>
<evidence type="ECO:0000256" key="1">
    <source>
        <dbReference type="ARBA" id="ARBA00022603"/>
    </source>
</evidence>
<dbReference type="PANTHER" id="PTHR12049">
    <property type="entry name" value="PROTEIN ARGININE METHYLTRANSFERASE NDUFAF7, MITOCHONDRIAL"/>
    <property type="match status" value="1"/>
</dbReference>
<reference evidence="3 4" key="1">
    <citation type="submission" date="2016-10" db="EMBL/GenBank/DDBJ databases">
        <authorList>
            <person name="de Groot N.N."/>
        </authorList>
    </citation>
    <scope>NUCLEOTIDE SEQUENCE [LARGE SCALE GENOMIC DNA]</scope>
    <source>
        <strain evidence="3 4">B7-7</strain>
    </source>
</reference>
<organism evidence="3 4">
    <name type="scientific">Ectothiorhodospira magna</name>
    <dbReference type="NCBI Taxonomy" id="867345"/>
    <lineage>
        <taxon>Bacteria</taxon>
        <taxon>Pseudomonadati</taxon>
        <taxon>Pseudomonadota</taxon>
        <taxon>Gammaproteobacteria</taxon>
        <taxon>Chromatiales</taxon>
        <taxon>Ectothiorhodospiraceae</taxon>
        <taxon>Ectothiorhodospira</taxon>
    </lineage>
</organism>
<dbReference type="PANTHER" id="PTHR12049:SF7">
    <property type="entry name" value="PROTEIN ARGININE METHYLTRANSFERASE NDUFAF7, MITOCHONDRIAL"/>
    <property type="match status" value="1"/>
</dbReference>
<dbReference type="InterPro" id="IPR038375">
    <property type="entry name" value="NDUFAF7_sf"/>
</dbReference>
<protein>
    <submittedName>
        <fullName evidence="3">SAM-dependent methyltransferase, MidA family</fullName>
    </submittedName>
</protein>
<dbReference type="InterPro" id="IPR029063">
    <property type="entry name" value="SAM-dependent_MTases_sf"/>
</dbReference>
<dbReference type="OrthoDB" id="9794208at2"/>
<sequence>MIPSPRHFRLPPPPADALALSQRLLQQMQDESRSNGNWLSFYRYMTLALYAPGLGYYAAGSQKLGAAGDFVTAPEQSPLFGHCLARQCAQVLDTLGGGDILEFGAGTGQLAAQVLDTLAQQDALPDHYLILDTSPDLRQRQQATLSQLPEALAARVQWLDRLPEPGTFRGVMLANEVLDALPVELFIWHPDQVLRRGVQITAEGVIWADRPADDTMTAAVHTLHQAAGGHWGAGYQSEFNPGLAPWIMAVAECLAAGVLLLVDYGYPGREYYSPERRQGTLIAHYRHRMLTDPLIWPGLMDLTANVDFSAVARAGAGADLTLLGYTTQAWFLFGTGLEAAFAARCQEDVRAQMALAAQVRTLTLPGEMGERFQVMALGRGVDIPLMGFAQHDLSHRL</sequence>
<keyword evidence="4" id="KW-1185">Reference proteome</keyword>
<dbReference type="EMBL" id="FOFO01000002">
    <property type="protein sequence ID" value="SEP61998.1"/>
    <property type="molecule type" value="Genomic_DNA"/>
</dbReference>
<dbReference type="RefSeq" id="WP_090202777.1">
    <property type="nucleotide sequence ID" value="NZ_FOFO01000002.1"/>
</dbReference>
<dbReference type="InterPro" id="IPR003788">
    <property type="entry name" value="NDUFAF7"/>
</dbReference>
<keyword evidence="1 3" id="KW-0489">Methyltransferase</keyword>
<gene>
    <name evidence="3" type="ORF">SAMN05421693_10274</name>
</gene>
<dbReference type="SUPFAM" id="SSF53335">
    <property type="entry name" value="S-adenosyl-L-methionine-dependent methyltransferases"/>
    <property type="match status" value="1"/>
</dbReference>
<dbReference type="GO" id="GO:0035243">
    <property type="term" value="F:protein-arginine omega-N symmetric methyltransferase activity"/>
    <property type="evidence" value="ECO:0007669"/>
    <property type="project" value="TreeGrafter"/>
</dbReference>
<dbReference type="Proteomes" id="UP000199496">
    <property type="component" value="Unassembled WGS sequence"/>
</dbReference>
<evidence type="ECO:0000313" key="3">
    <source>
        <dbReference type="EMBL" id="SEP61998.1"/>
    </source>
</evidence>
<proteinExistence type="predicted"/>
<dbReference type="GO" id="GO:0032259">
    <property type="term" value="P:methylation"/>
    <property type="evidence" value="ECO:0007669"/>
    <property type="project" value="UniProtKB-KW"/>
</dbReference>
<dbReference type="STRING" id="867345.SAMN05421693_10274"/>
<dbReference type="Gene3D" id="3.40.50.12710">
    <property type="match status" value="1"/>
</dbReference>
<evidence type="ECO:0000313" key="4">
    <source>
        <dbReference type="Proteomes" id="UP000199496"/>
    </source>
</evidence>